<accession>A0ACB5U7Y3</accession>
<keyword evidence="2" id="KW-1185">Reference proteome</keyword>
<gene>
    <name evidence="1" type="ORF">Cboi01_000648500</name>
</gene>
<dbReference type="EMBL" id="BSXV01006909">
    <property type="protein sequence ID" value="GMF04394.1"/>
    <property type="molecule type" value="Genomic_DNA"/>
</dbReference>
<comment type="caution">
    <text evidence="1">The sequence shown here is derived from an EMBL/GenBank/DDBJ whole genome shotgun (WGS) entry which is preliminary data.</text>
</comment>
<evidence type="ECO:0000313" key="1">
    <source>
        <dbReference type="EMBL" id="GMF04394.1"/>
    </source>
</evidence>
<proteinExistence type="predicted"/>
<organism evidence="1 2">
    <name type="scientific">Candida boidinii</name>
    <name type="common">Yeast</name>
    <dbReference type="NCBI Taxonomy" id="5477"/>
    <lineage>
        <taxon>Eukaryota</taxon>
        <taxon>Fungi</taxon>
        <taxon>Dikarya</taxon>
        <taxon>Ascomycota</taxon>
        <taxon>Saccharomycotina</taxon>
        <taxon>Pichiomycetes</taxon>
        <taxon>Pichiales</taxon>
        <taxon>Pichiaceae</taxon>
        <taxon>Ogataea</taxon>
        <taxon>Ogataea/Candida clade</taxon>
    </lineage>
</organism>
<name>A0ACB5U7Y3_CANBO</name>
<evidence type="ECO:0000313" key="2">
    <source>
        <dbReference type="Proteomes" id="UP001165101"/>
    </source>
</evidence>
<dbReference type="Proteomes" id="UP001165101">
    <property type="component" value="Unassembled WGS sequence"/>
</dbReference>
<sequence length="112" mass="12528">MVYFFITADDIPNGQGKPNPYPYLLGARNTYKLLESKDELTDDVHEKRVVFEDAPAGIEAGLKSGATVIGIASTYDSDYLYKYGASYVIKDYSSIKVVKHEDGLIHLEINYL</sequence>
<reference evidence="1" key="1">
    <citation type="submission" date="2023-04" db="EMBL/GenBank/DDBJ databases">
        <title>Candida boidinii NBRC 1967.</title>
        <authorList>
            <person name="Ichikawa N."/>
            <person name="Sato H."/>
            <person name="Tonouchi N."/>
        </authorList>
    </citation>
    <scope>NUCLEOTIDE SEQUENCE</scope>
    <source>
        <strain evidence="1">NBRC 1967</strain>
    </source>
</reference>
<protein>
    <submittedName>
        <fullName evidence="1">Unnamed protein product</fullName>
    </submittedName>
</protein>